<gene>
    <name evidence="1" type="ORF">UFOVP414_31</name>
    <name evidence="2" type="ORF">UFOVP687_25</name>
</gene>
<sequence length="66" mass="7337">MSKKQKGINPELEEAISQLLKATMSDPMASLTDKTKILDRALKLEQLKARITDDDWGAGFATDDDE</sequence>
<proteinExistence type="predicted"/>
<evidence type="ECO:0000313" key="2">
    <source>
        <dbReference type="EMBL" id="CAB4157796.1"/>
    </source>
</evidence>
<protein>
    <submittedName>
        <fullName evidence="2">Uncharacterized protein</fullName>
    </submittedName>
</protein>
<evidence type="ECO:0000313" key="1">
    <source>
        <dbReference type="EMBL" id="CAB4141378.1"/>
    </source>
</evidence>
<accession>A0A6J5NJ81</accession>
<dbReference type="EMBL" id="LR796389">
    <property type="protein sequence ID" value="CAB4141378.1"/>
    <property type="molecule type" value="Genomic_DNA"/>
</dbReference>
<dbReference type="EMBL" id="LR796665">
    <property type="protein sequence ID" value="CAB4157796.1"/>
    <property type="molecule type" value="Genomic_DNA"/>
</dbReference>
<name>A0A6J5NJ81_9CAUD</name>
<organism evidence="2">
    <name type="scientific">uncultured Caudovirales phage</name>
    <dbReference type="NCBI Taxonomy" id="2100421"/>
    <lineage>
        <taxon>Viruses</taxon>
        <taxon>Duplodnaviria</taxon>
        <taxon>Heunggongvirae</taxon>
        <taxon>Uroviricota</taxon>
        <taxon>Caudoviricetes</taxon>
        <taxon>Peduoviridae</taxon>
        <taxon>Maltschvirus</taxon>
        <taxon>Maltschvirus maltsch</taxon>
    </lineage>
</organism>
<reference evidence="2" key="1">
    <citation type="submission" date="2020-04" db="EMBL/GenBank/DDBJ databases">
        <authorList>
            <person name="Chiriac C."/>
            <person name="Salcher M."/>
            <person name="Ghai R."/>
            <person name="Kavagutti S V."/>
        </authorList>
    </citation>
    <scope>NUCLEOTIDE SEQUENCE</scope>
</reference>